<dbReference type="GO" id="GO:0005737">
    <property type="term" value="C:cytoplasm"/>
    <property type="evidence" value="ECO:0007669"/>
    <property type="project" value="TreeGrafter"/>
</dbReference>
<dbReference type="STRING" id="4846.A0A367KSG8"/>
<keyword evidence="1" id="KW-0723">Serine/threonine-protein kinase</keyword>
<reference evidence="10 11" key="1">
    <citation type="journal article" date="2018" name="G3 (Bethesda)">
        <title>Phylogenetic and Phylogenomic Definition of Rhizopus Species.</title>
        <authorList>
            <person name="Gryganskyi A.P."/>
            <person name="Golan J."/>
            <person name="Dolatabadi S."/>
            <person name="Mondo S."/>
            <person name="Robb S."/>
            <person name="Idnurm A."/>
            <person name="Muszewska A."/>
            <person name="Steczkiewicz K."/>
            <person name="Masonjones S."/>
            <person name="Liao H.L."/>
            <person name="Gajdeczka M.T."/>
            <person name="Anike F."/>
            <person name="Vuek A."/>
            <person name="Anishchenko I.M."/>
            <person name="Voigt K."/>
            <person name="de Hoog G.S."/>
            <person name="Smith M.E."/>
            <person name="Heitman J."/>
            <person name="Vilgalys R."/>
            <person name="Stajich J.E."/>
        </authorList>
    </citation>
    <scope>NUCLEOTIDE SEQUENCE [LARGE SCALE GENOMIC DNA]</scope>
    <source>
        <strain evidence="10 11">LSU 92-RS-03</strain>
    </source>
</reference>
<dbReference type="OrthoDB" id="8693905at2759"/>
<dbReference type="CDD" id="cd06627">
    <property type="entry name" value="STKc_Cdc7_like"/>
    <property type="match status" value="1"/>
</dbReference>
<dbReference type="PRINTS" id="PR00109">
    <property type="entry name" value="TYRKINASE"/>
</dbReference>
<dbReference type="AlphaFoldDB" id="A0A367KSG8"/>
<dbReference type="InterPro" id="IPR001715">
    <property type="entry name" value="CH_dom"/>
</dbReference>
<dbReference type="EMBL" id="PJQM01000488">
    <property type="protein sequence ID" value="RCI05080.1"/>
    <property type="molecule type" value="Genomic_DNA"/>
</dbReference>
<evidence type="ECO:0000256" key="3">
    <source>
        <dbReference type="ARBA" id="ARBA00022741"/>
    </source>
</evidence>
<keyword evidence="4" id="KW-0418">Kinase</keyword>
<comment type="caution">
    <text evidence="10">The sequence shown here is derived from an EMBL/GenBank/DDBJ whole genome shotgun (WGS) entry which is preliminary data.</text>
</comment>
<keyword evidence="5 6" id="KW-0067">ATP-binding</keyword>
<name>A0A367KSG8_RHIST</name>
<evidence type="ECO:0000256" key="7">
    <source>
        <dbReference type="SAM" id="MobiDB-lite"/>
    </source>
</evidence>
<feature type="region of interest" description="Disordered" evidence="7">
    <location>
        <begin position="166"/>
        <end position="186"/>
    </location>
</feature>
<evidence type="ECO:0000256" key="5">
    <source>
        <dbReference type="ARBA" id="ARBA00022840"/>
    </source>
</evidence>
<dbReference type="PROSITE" id="PS00107">
    <property type="entry name" value="PROTEIN_KINASE_ATP"/>
    <property type="match status" value="1"/>
</dbReference>
<dbReference type="PROSITE" id="PS50011">
    <property type="entry name" value="PROTEIN_KINASE_DOM"/>
    <property type="match status" value="1"/>
</dbReference>
<dbReference type="InterPro" id="IPR000719">
    <property type="entry name" value="Prot_kinase_dom"/>
</dbReference>
<organism evidence="10 11">
    <name type="scientific">Rhizopus stolonifer</name>
    <name type="common">Rhizopus nigricans</name>
    <dbReference type="NCBI Taxonomy" id="4846"/>
    <lineage>
        <taxon>Eukaryota</taxon>
        <taxon>Fungi</taxon>
        <taxon>Fungi incertae sedis</taxon>
        <taxon>Mucoromycota</taxon>
        <taxon>Mucoromycotina</taxon>
        <taxon>Mucoromycetes</taxon>
        <taxon>Mucorales</taxon>
        <taxon>Mucorineae</taxon>
        <taxon>Rhizopodaceae</taxon>
        <taxon>Rhizopus</taxon>
    </lineage>
</organism>
<evidence type="ECO:0000313" key="11">
    <source>
        <dbReference type="Proteomes" id="UP000253551"/>
    </source>
</evidence>
<accession>A0A367KSG8</accession>
<evidence type="ECO:0000259" key="9">
    <source>
        <dbReference type="PROSITE" id="PS50021"/>
    </source>
</evidence>
<feature type="domain" description="Calponin-homology (CH)" evidence="9">
    <location>
        <begin position="14"/>
        <end position="120"/>
    </location>
</feature>
<dbReference type="InterPro" id="IPR036872">
    <property type="entry name" value="CH_dom_sf"/>
</dbReference>
<dbReference type="SUPFAM" id="SSF56112">
    <property type="entry name" value="Protein kinase-like (PK-like)"/>
    <property type="match status" value="1"/>
</dbReference>
<protein>
    <recommendedName>
        <fullName evidence="12">Protein kinase domain-containing protein</fullName>
    </recommendedName>
</protein>
<dbReference type="SMART" id="SM00220">
    <property type="entry name" value="S_TKc"/>
    <property type="match status" value="1"/>
</dbReference>
<dbReference type="GO" id="GO:0005524">
    <property type="term" value="F:ATP binding"/>
    <property type="evidence" value="ECO:0007669"/>
    <property type="project" value="UniProtKB-UniRule"/>
</dbReference>
<evidence type="ECO:0000256" key="4">
    <source>
        <dbReference type="ARBA" id="ARBA00022777"/>
    </source>
</evidence>
<evidence type="ECO:0000256" key="2">
    <source>
        <dbReference type="ARBA" id="ARBA00022679"/>
    </source>
</evidence>
<dbReference type="SMART" id="SM00033">
    <property type="entry name" value="CH"/>
    <property type="match status" value="1"/>
</dbReference>
<keyword evidence="3 6" id="KW-0547">Nucleotide-binding</keyword>
<dbReference type="InterPro" id="IPR017441">
    <property type="entry name" value="Protein_kinase_ATP_BS"/>
</dbReference>
<evidence type="ECO:0000256" key="1">
    <source>
        <dbReference type="ARBA" id="ARBA00022527"/>
    </source>
</evidence>
<dbReference type="GO" id="GO:0004709">
    <property type="term" value="F:MAP kinase kinase kinase activity"/>
    <property type="evidence" value="ECO:0007669"/>
    <property type="project" value="TreeGrafter"/>
</dbReference>
<evidence type="ECO:0000313" key="10">
    <source>
        <dbReference type="EMBL" id="RCI05080.1"/>
    </source>
</evidence>
<keyword evidence="2" id="KW-0808">Transferase</keyword>
<dbReference type="Gene3D" id="1.10.510.10">
    <property type="entry name" value="Transferase(Phosphotransferase) domain 1"/>
    <property type="match status" value="1"/>
</dbReference>
<dbReference type="PROSITE" id="PS00108">
    <property type="entry name" value="PROTEIN_KINASE_ST"/>
    <property type="match status" value="1"/>
</dbReference>
<dbReference type="InterPro" id="IPR008271">
    <property type="entry name" value="Ser/Thr_kinase_AS"/>
</dbReference>
<dbReference type="InterPro" id="IPR011009">
    <property type="entry name" value="Kinase-like_dom_sf"/>
</dbReference>
<sequence>MTTTTITTLPVFQQEPEEIVKQFLIETLDIKELPKGSLQEILKDGILLCEFIKRFSPNECIVKNEGHTKFAYQDNIGQFLRVAESLHIPQSDLFQTVDLLEGKRMQSVISCLLAIKRIMSERKVIPTKQTTKFPTTGRKKSSKNLLLLASAYPTLTHATTCNLLQRSGRTSPSSIKQTSEKKSPVHQYMSSATKNQANRTSVFDWPKKPIDARSEQKKQQTNGGYVKLQVQMITTNNLTMASEPKAKARRSSSSENSLKSEERLCVEKPVPLKAESARETRKSLAPPIPKPSKSTPLVAATNVTVTTTKGCCDQKAAAENNLQYYNNIESANRKTSLKKMGSCAITVESDDGATAVYALGRSIGKGQFGEVFGGLNMDTGEYVAIKRIKRNQMDCDDMNEVGVLQHLNNEHIVRYKGFAKDKEFLNIILEYVEMGSLHNNIKAFGKFPEKLAASYTYKILSGLHYLHSKDVIHCDLKAANILTTKTGGLKLTDFGVSLSLKMKDDETTGEPAGTPNWMAPEVIKFAGASAKSDIWSLGCTIVEMLTGKPPYANMPSFAALYRIVEDDEPPIPKNLKLSEEAMDFLKSCFKKNPEDRPSALELMKSKWMESYFRQDKTLLLSPPSSPDYTTKRSKSEEADIDRKHQFIDYQTHKTGEECSGCFSLMKSVWAKYCQ</sequence>
<dbReference type="InterPro" id="IPR003096">
    <property type="entry name" value="SM22_calponin"/>
</dbReference>
<dbReference type="Pfam" id="PF00069">
    <property type="entry name" value="Pkinase"/>
    <property type="match status" value="1"/>
</dbReference>
<dbReference type="PANTHER" id="PTHR48016">
    <property type="entry name" value="MAP KINASE KINASE KINASE SSK2-RELATED-RELATED"/>
    <property type="match status" value="1"/>
</dbReference>
<dbReference type="Gene3D" id="1.10.418.10">
    <property type="entry name" value="Calponin-like domain"/>
    <property type="match status" value="1"/>
</dbReference>
<evidence type="ECO:0000259" key="8">
    <source>
        <dbReference type="PROSITE" id="PS50011"/>
    </source>
</evidence>
<dbReference type="SUPFAM" id="SSF47576">
    <property type="entry name" value="Calponin-homology domain, CH-domain"/>
    <property type="match status" value="1"/>
</dbReference>
<dbReference type="PROSITE" id="PS50021">
    <property type="entry name" value="CH"/>
    <property type="match status" value="1"/>
</dbReference>
<feature type="binding site" evidence="6">
    <location>
        <position position="386"/>
    </location>
    <ligand>
        <name>ATP</name>
        <dbReference type="ChEBI" id="CHEBI:30616"/>
    </ligand>
</feature>
<dbReference type="InterPro" id="IPR050538">
    <property type="entry name" value="MAP_kinase_kinase_kinase"/>
</dbReference>
<evidence type="ECO:0008006" key="12">
    <source>
        <dbReference type="Google" id="ProtNLM"/>
    </source>
</evidence>
<feature type="region of interest" description="Disordered" evidence="7">
    <location>
        <begin position="241"/>
        <end position="263"/>
    </location>
</feature>
<dbReference type="PANTHER" id="PTHR48016:SF4">
    <property type="entry name" value="PROTEIN KINASE DOMAIN-CONTAINING PROTEIN"/>
    <property type="match status" value="1"/>
</dbReference>
<gene>
    <name evidence="10" type="ORF">CU098_012956</name>
</gene>
<keyword evidence="11" id="KW-1185">Reference proteome</keyword>
<feature type="domain" description="Protein kinase" evidence="8">
    <location>
        <begin position="357"/>
        <end position="608"/>
    </location>
</feature>
<dbReference type="InterPro" id="IPR001245">
    <property type="entry name" value="Ser-Thr/Tyr_kinase_cat_dom"/>
</dbReference>
<feature type="non-terminal residue" evidence="10">
    <location>
        <position position="674"/>
    </location>
</feature>
<dbReference type="Pfam" id="PF00307">
    <property type="entry name" value="CH"/>
    <property type="match status" value="1"/>
</dbReference>
<feature type="region of interest" description="Disordered" evidence="7">
    <location>
        <begin position="275"/>
        <end position="295"/>
    </location>
</feature>
<dbReference type="PRINTS" id="PR00888">
    <property type="entry name" value="SM22CALPONIN"/>
</dbReference>
<evidence type="ECO:0000256" key="6">
    <source>
        <dbReference type="PROSITE-ProRule" id="PRU10141"/>
    </source>
</evidence>
<proteinExistence type="predicted"/>
<feature type="compositionally biased region" description="Polar residues" evidence="7">
    <location>
        <begin position="166"/>
        <end position="177"/>
    </location>
</feature>
<dbReference type="Proteomes" id="UP000253551">
    <property type="component" value="Unassembled WGS sequence"/>
</dbReference>